<feature type="transmembrane region" description="Helical" evidence="7">
    <location>
        <begin position="268"/>
        <end position="291"/>
    </location>
</feature>
<evidence type="ECO:0000256" key="2">
    <source>
        <dbReference type="ARBA" id="ARBA00022692"/>
    </source>
</evidence>
<feature type="transmembrane region" description="Helical" evidence="7">
    <location>
        <begin position="156"/>
        <end position="173"/>
    </location>
</feature>
<feature type="transmembrane region" description="Helical" evidence="7">
    <location>
        <begin position="131"/>
        <end position="150"/>
    </location>
</feature>
<comment type="caution">
    <text evidence="10">The sequence shown here is derived from an EMBL/GenBank/DDBJ whole genome shotgun (WGS) entry which is preliminary data.</text>
</comment>
<dbReference type="InterPro" id="IPR011527">
    <property type="entry name" value="ABC1_TM_dom"/>
</dbReference>
<proteinExistence type="predicted"/>
<feature type="domain" description="ABC transporter" evidence="8">
    <location>
        <begin position="331"/>
        <end position="565"/>
    </location>
</feature>
<dbReference type="InterPro" id="IPR039421">
    <property type="entry name" value="Type_1_exporter"/>
</dbReference>
<dbReference type="Pfam" id="PF00005">
    <property type="entry name" value="ABC_tran"/>
    <property type="match status" value="1"/>
</dbReference>
<feature type="transmembrane region" description="Helical" evidence="7">
    <location>
        <begin position="58"/>
        <end position="84"/>
    </location>
</feature>
<dbReference type="InterPro" id="IPR036640">
    <property type="entry name" value="ABC1_TM_sf"/>
</dbReference>
<feature type="transmembrane region" description="Helical" evidence="7">
    <location>
        <begin position="234"/>
        <end position="256"/>
    </location>
</feature>
<keyword evidence="4 10" id="KW-0067">ATP-binding</keyword>
<keyword evidence="5 7" id="KW-1133">Transmembrane helix</keyword>
<dbReference type="GO" id="GO:0005524">
    <property type="term" value="F:ATP binding"/>
    <property type="evidence" value="ECO:0007669"/>
    <property type="project" value="UniProtKB-KW"/>
</dbReference>
<dbReference type="RefSeq" id="WP_318064603.1">
    <property type="nucleotide sequence ID" value="NZ_JAWONS010000186.1"/>
</dbReference>
<dbReference type="CDD" id="cd18551">
    <property type="entry name" value="ABC_6TM_LmrA_like"/>
    <property type="match status" value="1"/>
</dbReference>
<keyword evidence="3" id="KW-0547">Nucleotide-binding</keyword>
<dbReference type="SUPFAM" id="SSF52540">
    <property type="entry name" value="P-loop containing nucleoside triphosphate hydrolases"/>
    <property type="match status" value="1"/>
</dbReference>
<dbReference type="Pfam" id="PF00664">
    <property type="entry name" value="ABC_membrane"/>
    <property type="match status" value="1"/>
</dbReference>
<evidence type="ECO:0000256" key="3">
    <source>
        <dbReference type="ARBA" id="ARBA00022741"/>
    </source>
</evidence>
<feature type="domain" description="ABC transmembrane type-1" evidence="9">
    <location>
        <begin position="17"/>
        <end position="297"/>
    </location>
</feature>
<dbReference type="PROSITE" id="PS50929">
    <property type="entry name" value="ABC_TM1F"/>
    <property type="match status" value="1"/>
</dbReference>
<keyword evidence="6 7" id="KW-0472">Membrane</keyword>
<organism evidence="10 11">
    <name type="scientific">Clostridium boliviensis</name>
    <dbReference type="NCBI Taxonomy" id="318465"/>
    <lineage>
        <taxon>Bacteria</taxon>
        <taxon>Bacillati</taxon>
        <taxon>Bacillota</taxon>
        <taxon>Clostridia</taxon>
        <taxon>Eubacteriales</taxon>
        <taxon>Clostridiaceae</taxon>
        <taxon>Clostridium</taxon>
    </lineage>
</organism>
<name>A0ABU4GL16_9CLOT</name>
<protein>
    <submittedName>
        <fullName evidence="10">ABC transporter ATP-binding protein</fullName>
    </submittedName>
</protein>
<evidence type="ECO:0000256" key="4">
    <source>
        <dbReference type="ARBA" id="ARBA00022840"/>
    </source>
</evidence>
<evidence type="ECO:0000259" key="9">
    <source>
        <dbReference type="PROSITE" id="PS50929"/>
    </source>
</evidence>
<reference evidence="10 11" key="1">
    <citation type="submission" date="2023-10" db="EMBL/GenBank/DDBJ databases">
        <title>A novel Glycoside Hydrolase 43-Like Enzyme from Clostrdium boliviensis is an Endo-xylanase, and a Candidate for Xylooligosaccharides Production from Different Xylan Substrates.</title>
        <authorList>
            <person name="Alvarez M.T."/>
            <person name="Rocabado-Villegas L.R."/>
            <person name="Salas-Veizaga D.M."/>
            <person name="Linares-Pasten J.A."/>
            <person name="Gudmundsdottir E.E."/>
            <person name="Hreggvidsson G.O."/>
            <person name="Adlercreutz P."/>
            <person name="Nordberg Karlsson E."/>
        </authorList>
    </citation>
    <scope>NUCLEOTIDE SEQUENCE [LARGE SCALE GENOMIC DNA]</scope>
    <source>
        <strain evidence="10 11">E-1</strain>
    </source>
</reference>
<evidence type="ECO:0000256" key="1">
    <source>
        <dbReference type="ARBA" id="ARBA00004651"/>
    </source>
</evidence>
<dbReference type="Gene3D" id="3.40.50.300">
    <property type="entry name" value="P-loop containing nucleotide triphosphate hydrolases"/>
    <property type="match status" value="1"/>
</dbReference>
<dbReference type="SMART" id="SM00382">
    <property type="entry name" value="AAA"/>
    <property type="match status" value="1"/>
</dbReference>
<dbReference type="InterPro" id="IPR003593">
    <property type="entry name" value="AAA+_ATPase"/>
</dbReference>
<dbReference type="EMBL" id="JAWONS010000186">
    <property type="protein sequence ID" value="MDW2798305.1"/>
    <property type="molecule type" value="Genomic_DNA"/>
</dbReference>
<dbReference type="Gene3D" id="1.20.1560.10">
    <property type="entry name" value="ABC transporter type 1, transmembrane domain"/>
    <property type="match status" value="1"/>
</dbReference>
<evidence type="ECO:0000259" key="8">
    <source>
        <dbReference type="PROSITE" id="PS50893"/>
    </source>
</evidence>
<feature type="transmembrane region" description="Helical" evidence="7">
    <location>
        <begin position="16"/>
        <end position="38"/>
    </location>
</feature>
<evidence type="ECO:0000256" key="6">
    <source>
        <dbReference type="ARBA" id="ARBA00023136"/>
    </source>
</evidence>
<keyword evidence="2 7" id="KW-0812">Transmembrane</keyword>
<dbReference type="PROSITE" id="PS00211">
    <property type="entry name" value="ABC_TRANSPORTER_1"/>
    <property type="match status" value="1"/>
</dbReference>
<dbReference type="PANTHER" id="PTHR43394">
    <property type="entry name" value="ATP-DEPENDENT PERMEASE MDL1, MITOCHONDRIAL"/>
    <property type="match status" value="1"/>
</dbReference>
<gene>
    <name evidence="10" type="ORF">RZO55_12045</name>
</gene>
<evidence type="ECO:0000256" key="7">
    <source>
        <dbReference type="SAM" id="Phobius"/>
    </source>
</evidence>
<comment type="subcellular location">
    <subcellularLocation>
        <location evidence="1">Cell membrane</location>
        <topology evidence="1">Multi-pass membrane protein</topology>
    </subcellularLocation>
</comment>
<dbReference type="PROSITE" id="PS50893">
    <property type="entry name" value="ABC_TRANSPORTER_2"/>
    <property type="match status" value="1"/>
</dbReference>
<dbReference type="InterPro" id="IPR017871">
    <property type="entry name" value="ABC_transporter-like_CS"/>
</dbReference>
<dbReference type="InterPro" id="IPR003439">
    <property type="entry name" value="ABC_transporter-like_ATP-bd"/>
</dbReference>
<evidence type="ECO:0000256" key="5">
    <source>
        <dbReference type="ARBA" id="ARBA00022989"/>
    </source>
</evidence>
<accession>A0ABU4GL16</accession>
<sequence>MAIKSIMYFLPSRKRVIFAILAALFEIAATVVTPVAVMDMIDNPLMDAHMSILNYLPVLMILFIKLLISSFHYLMLSNLAAGLLKNLRLKIWEKILRLPIHFYDSSSNGETMSRITNDTVVIKDFFTTETFSIISGIVYLVIIGVIIFTIDWKISLLIFLSVPVTLILISFIAQQEYNISISIQRETEEFQNRINKVLYEIRTIKTSQAEKYESTQGQKIIKNLFHLSILENKIFAFIQPCANILLLFLFLVIFGYCSIRVSQGSLSAGQFLAIIFYLYELTGPVTIFGSFSAKLLKFMVSADRINQLLGEEEEPVISGELSEHLLASKDIDVQDLSFGYYDKRMILQSINFKIRKGSVTAIIGESGVGKTTFFLLLERFYQPSSGNICYGGVPIEDFALYEWRKKIAYVSQEAPLMQGTIHQNLTYGIDNCSNEELIQALSDVGLLEFIEGLPQGLHTNVGERGTNLSGGQRQRIVIARALIRNPEILLLDEATSHLDSTSEFLVQNSLNRLMKGRTTIIIAHRLSTIRNSDQIVIFKDGKISGIGYHEDLLENNSLYCSLVAKQEKSYNMP</sequence>
<dbReference type="SUPFAM" id="SSF90123">
    <property type="entry name" value="ABC transporter transmembrane region"/>
    <property type="match status" value="1"/>
</dbReference>
<evidence type="ECO:0000313" key="11">
    <source>
        <dbReference type="Proteomes" id="UP001276854"/>
    </source>
</evidence>
<evidence type="ECO:0000313" key="10">
    <source>
        <dbReference type="EMBL" id="MDW2798305.1"/>
    </source>
</evidence>
<dbReference type="InterPro" id="IPR027417">
    <property type="entry name" value="P-loop_NTPase"/>
</dbReference>
<keyword evidence="11" id="KW-1185">Reference proteome</keyword>
<dbReference type="Proteomes" id="UP001276854">
    <property type="component" value="Unassembled WGS sequence"/>
</dbReference>
<dbReference type="PANTHER" id="PTHR43394:SF1">
    <property type="entry name" value="ATP-BINDING CASSETTE SUB-FAMILY B MEMBER 10, MITOCHONDRIAL"/>
    <property type="match status" value="1"/>
</dbReference>